<feature type="region of interest" description="Disordered" evidence="1">
    <location>
        <begin position="312"/>
        <end position="346"/>
    </location>
</feature>
<evidence type="ECO:0000313" key="3">
    <source>
        <dbReference type="EMBL" id="CEJ90312.1"/>
    </source>
</evidence>
<proteinExistence type="predicted"/>
<keyword evidence="4" id="KW-1185">Reference proteome</keyword>
<name>A0A0A1TKC2_9HYPO</name>
<feature type="transmembrane region" description="Helical" evidence="2">
    <location>
        <begin position="21"/>
        <end position="42"/>
    </location>
</feature>
<dbReference type="AlphaFoldDB" id="A0A0A1TKC2"/>
<keyword evidence="2" id="KW-0812">Transmembrane</keyword>
<feature type="transmembrane region" description="Helical" evidence="2">
    <location>
        <begin position="48"/>
        <end position="68"/>
    </location>
</feature>
<dbReference type="OrthoDB" id="5241662at2759"/>
<dbReference type="EMBL" id="CDHN01000003">
    <property type="protein sequence ID" value="CEJ90312.1"/>
    <property type="molecule type" value="Genomic_DNA"/>
</dbReference>
<feature type="transmembrane region" description="Helical" evidence="2">
    <location>
        <begin position="80"/>
        <end position="104"/>
    </location>
</feature>
<dbReference type="STRING" id="1531966.A0A0A1TKC2"/>
<dbReference type="PANTHER" id="PTHR37451:SF4">
    <property type="entry name" value="MARVEL DOMAIN-CONTAINING PROTEIN"/>
    <property type="match status" value="1"/>
</dbReference>
<feature type="transmembrane region" description="Helical" evidence="2">
    <location>
        <begin position="149"/>
        <end position="172"/>
    </location>
</feature>
<dbReference type="Proteomes" id="UP000039046">
    <property type="component" value="Unassembled WGS sequence"/>
</dbReference>
<keyword evidence="2" id="KW-1133">Transmembrane helix</keyword>
<protein>
    <recommendedName>
        <fullName evidence="5">MARVEL domain-containing protein</fullName>
    </recommendedName>
</protein>
<evidence type="ECO:0008006" key="5">
    <source>
        <dbReference type="Google" id="ProtNLM"/>
    </source>
</evidence>
<evidence type="ECO:0000256" key="2">
    <source>
        <dbReference type="SAM" id="Phobius"/>
    </source>
</evidence>
<sequence length="346" mass="38631">MVESAASNQDKILHTPWGITVARVFQVIFALLVFGIAAVIIHGVYIEELGLCIAEALFTFIITAYLIITEKVNKCRPYYHIIAVVSLECFQWIMWIATFAATAARRAGFVIPVNPTNCQNDGSLINSSWCNIKRQLETRTAILFKNGQILMSAAAGIGAIIWLLYTGTFIWTCKRLAEERKKGRFRSSPKENTDEPHQLEGKEIATQQAAQGAPLLPPQPSTDHQVHHEQYAGPQYQQYPPQQYATPDHSSYNQAYSPQQQQPQHTAYTPSPVNPQTSPSPPSELTSHEAPLGYYTAQLPIYDDHYYQTEYIQHHSAELPSPGDQAPPVQHASQPQPAHSEKQTAP</sequence>
<gene>
    <name evidence="3" type="ORF">VHEMI06103</name>
</gene>
<feature type="compositionally biased region" description="Low complexity" evidence="1">
    <location>
        <begin position="234"/>
        <end position="244"/>
    </location>
</feature>
<accession>A0A0A1TKC2</accession>
<keyword evidence="2" id="KW-0472">Membrane</keyword>
<reference evidence="3 4" key="1">
    <citation type="journal article" date="2015" name="Genome Announc.">
        <title>Draft Genome Sequence and Gene Annotation of the Entomopathogenic Fungus Verticillium hemipterigenum.</title>
        <authorList>
            <person name="Horn F."/>
            <person name="Habel A."/>
            <person name="Scharf D.H."/>
            <person name="Dworschak J."/>
            <person name="Brakhage A.A."/>
            <person name="Guthke R."/>
            <person name="Hertweck C."/>
            <person name="Linde J."/>
        </authorList>
    </citation>
    <scope>NUCLEOTIDE SEQUENCE [LARGE SCALE GENOMIC DNA]</scope>
</reference>
<dbReference type="PANTHER" id="PTHR37451">
    <property type="entry name" value="MARVEL DOMAIN"/>
    <property type="match status" value="1"/>
</dbReference>
<evidence type="ECO:0000313" key="4">
    <source>
        <dbReference type="Proteomes" id="UP000039046"/>
    </source>
</evidence>
<dbReference type="HOGENOM" id="CLU_055465_1_0_1"/>
<organism evidence="3 4">
    <name type="scientific">[Torrubiella] hemipterigena</name>
    <dbReference type="NCBI Taxonomy" id="1531966"/>
    <lineage>
        <taxon>Eukaryota</taxon>
        <taxon>Fungi</taxon>
        <taxon>Dikarya</taxon>
        <taxon>Ascomycota</taxon>
        <taxon>Pezizomycotina</taxon>
        <taxon>Sordariomycetes</taxon>
        <taxon>Hypocreomycetidae</taxon>
        <taxon>Hypocreales</taxon>
        <taxon>Clavicipitaceae</taxon>
        <taxon>Clavicipitaceae incertae sedis</taxon>
        <taxon>'Torrubiella' clade</taxon>
    </lineage>
</organism>
<feature type="compositionally biased region" description="Polar residues" evidence="1">
    <location>
        <begin position="265"/>
        <end position="277"/>
    </location>
</feature>
<feature type="region of interest" description="Disordered" evidence="1">
    <location>
        <begin position="208"/>
        <end position="288"/>
    </location>
</feature>
<feature type="compositionally biased region" description="Polar residues" evidence="1">
    <location>
        <begin position="248"/>
        <end position="257"/>
    </location>
</feature>
<evidence type="ECO:0000256" key="1">
    <source>
        <dbReference type="SAM" id="MobiDB-lite"/>
    </source>
</evidence>